<keyword evidence="1" id="KW-1133">Transmembrane helix</keyword>
<accession>A0AAE9KZ43</accession>
<feature type="transmembrane region" description="Helical" evidence="1">
    <location>
        <begin position="146"/>
        <end position="163"/>
    </location>
</feature>
<reference evidence="2" key="1">
    <citation type="submission" date="2022-05" db="EMBL/GenBank/DDBJ databases">
        <title>Alysiella filiformis genome sequencing.</title>
        <authorList>
            <person name="Viehboeck T."/>
        </authorList>
    </citation>
    <scope>NUCLEOTIDE SEQUENCE</scope>
    <source>
        <strain evidence="2">DSM 2580</strain>
    </source>
</reference>
<feature type="transmembrane region" description="Helical" evidence="1">
    <location>
        <begin position="46"/>
        <end position="68"/>
    </location>
</feature>
<dbReference type="EMBL" id="CP097501">
    <property type="protein sequence ID" value="URD68407.1"/>
    <property type="molecule type" value="Genomic_DNA"/>
</dbReference>
<feature type="transmembrane region" description="Helical" evidence="1">
    <location>
        <begin position="184"/>
        <end position="206"/>
    </location>
</feature>
<keyword evidence="1" id="KW-0472">Membrane</keyword>
<dbReference type="RefSeq" id="WP_027022420.1">
    <property type="nucleotide sequence ID" value="NZ_CP097501.1"/>
</dbReference>
<feature type="transmembrane region" description="Helical" evidence="1">
    <location>
        <begin position="212"/>
        <end position="229"/>
    </location>
</feature>
<feature type="transmembrane region" description="Helical" evidence="1">
    <location>
        <begin position="100"/>
        <end position="117"/>
    </location>
</feature>
<evidence type="ECO:0000313" key="2">
    <source>
        <dbReference type="EMBL" id="URD68407.1"/>
    </source>
</evidence>
<dbReference type="InterPro" id="IPR025238">
    <property type="entry name" value="DUF4184"/>
</dbReference>
<name>A0AAE9KZ43_9NEIS</name>
<evidence type="ECO:0000256" key="1">
    <source>
        <dbReference type="SAM" id="Phobius"/>
    </source>
</evidence>
<dbReference type="Proteomes" id="UP001056819">
    <property type="component" value="Chromosome"/>
</dbReference>
<proteinExistence type="predicted"/>
<dbReference type="Pfam" id="PF13803">
    <property type="entry name" value="DUF4184"/>
    <property type="match status" value="1"/>
</dbReference>
<protein>
    <submittedName>
        <fullName evidence="2">DUF4184 family protein</fullName>
    </submittedName>
</protein>
<gene>
    <name evidence="2" type="ORF">LNQ82_04445</name>
</gene>
<evidence type="ECO:0000313" key="3">
    <source>
        <dbReference type="Proteomes" id="UP001056819"/>
    </source>
</evidence>
<sequence length="237" mass="26851">MPFTLAHPAAVLCLPEKPFLHRGALVLGAMSPDFIYFLQGRAANGFGHTLLGALCLNLPLVCLFYALYRWRLRAVAMAYLLQTWAFDVPDTSAKTRGQRVLVFLSSALLGMATHVFWDAFTHQGAWFVEHISFLNSKLIGLPVYKWLQYSGGIFGLAYVAWVWRKTVQRYPAPRLRARAQKRCFWAILGIFTLIVMGIWQFCFPVSALATQIIRLIDCVVVLWLAVACLNRQIPDSR</sequence>
<organism evidence="2 3">
    <name type="scientific">Conchiformibius steedae DSM 2580</name>
    <dbReference type="NCBI Taxonomy" id="1121352"/>
    <lineage>
        <taxon>Bacteria</taxon>
        <taxon>Pseudomonadati</taxon>
        <taxon>Pseudomonadota</taxon>
        <taxon>Betaproteobacteria</taxon>
        <taxon>Neisseriales</taxon>
        <taxon>Neisseriaceae</taxon>
        <taxon>Conchiformibius</taxon>
    </lineage>
</organism>
<dbReference type="AlphaFoldDB" id="A0AAE9KZ43"/>
<keyword evidence="1" id="KW-0812">Transmembrane</keyword>